<evidence type="ECO:0000256" key="1">
    <source>
        <dbReference type="SAM" id="MobiDB-lite"/>
    </source>
</evidence>
<protein>
    <submittedName>
        <fullName evidence="2">HEAT repeat domain-containing protein</fullName>
    </submittedName>
</protein>
<feature type="region of interest" description="Disordered" evidence="1">
    <location>
        <begin position="129"/>
        <end position="154"/>
    </location>
</feature>
<dbReference type="Pfam" id="PF13646">
    <property type="entry name" value="HEAT_2"/>
    <property type="match status" value="1"/>
</dbReference>
<feature type="compositionally biased region" description="Low complexity" evidence="1">
    <location>
        <begin position="142"/>
        <end position="154"/>
    </location>
</feature>
<dbReference type="SUPFAM" id="SSF48371">
    <property type="entry name" value="ARM repeat"/>
    <property type="match status" value="1"/>
</dbReference>
<dbReference type="InterPro" id="IPR011989">
    <property type="entry name" value="ARM-like"/>
</dbReference>
<sequence length="241" mass="25631">MTTADSAGSRGAVAALEAQQVQVRLRAAMALGTWPDPEHLDAVVRRCAVEPDPFVRDALTWVLTRLPADLVLARLRPELERPEPQARAQAVHTLSKVGDRTVRSWITPQLIADPDDTVARTAWRAAVKLTPLPAEPDEDDGGVAAPADPEAEAAAAEERAELAELLGQQLGRGDREVRRALSRSLVQLGPAATAVLRRAAASPRPEVAEHARTALLVAHDPQAAFAFDVQTAERAEGSGGG</sequence>
<keyword evidence="3" id="KW-1185">Reference proteome</keyword>
<reference evidence="2 3" key="1">
    <citation type="submission" date="2019-07" db="EMBL/GenBank/DDBJ databases">
        <title>Quadrisphaera sp. strain DD2A genome sequencing and assembly.</title>
        <authorList>
            <person name="Kim I."/>
        </authorList>
    </citation>
    <scope>NUCLEOTIDE SEQUENCE [LARGE SCALE GENOMIC DNA]</scope>
    <source>
        <strain evidence="2 3">DD2A</strain>
    </source>
</reference>
<dbReference type="Gene3D" id="1.25.10.10">
    <property type="entry name" value="Leucine-rich Repeat Variant"/>
    <property type="match status" value="1"/>
</dbReference>
<dbReference type="RefSeq" id="WP_147924784.1">
    <property type="nucleotide sequence ID" value="NZ_VKAC01000001.1"/>
</dbReference>
<evidence type="ECO:0000313" key="2">
    <source>
        <dbReference type="EMBL" id="TXR58175.1"/>
    </source>
</evidence>
<gene>
    <name evidence="2" type="ORF">FMM08_03060</name>
</gene>
<organism evidence="2 3">
    <name type="scientific">Quadrisphaera setariae</name>
    <dbReference type="NCBI Taxonomy" id="2593304"/>
    <lineage>
        <taxon>Bacteria</taxon>
        <taxon>Bacillati</taxon>
        <taxon>Actinomycetota</taxon>
        <taxon>Actinomycetes</taxon>
        <taxon>Kineosporiales</taxon>
        <taxon>Kineosporiaceae</taxon>
        <taxon>Quadrisphaera</taxon>
    </lineage>
</organism>
<comment type="caution">
    <text evidence="2">The sequence shown here is derived from an EMBL/GenBank/DDBJ whole genome shotgun (WGS) entry which is preliminary data.</text>
</comment>
<accession>A0A5C8ZJE7</accession>
<evidence type="ECO:0000313" key="3">
    <source>
        <dbReference type="Proteomes" id="UP000321234"/>
    </source>
</evidence>
<name>A0A5C8ZJE7_9ACTN</name>
<dbReference type="AlphaFoldDB" id="A0A5C8ZJE7"/>
<dbReference type="InterPro" id="IPR016024">
    <property type="entry name" value="ARM-type_fold"/>
</dbReference>
<proteinExistence type="predicted"/>
<dbReference type="EMBL" id="VKAC01000001">
    <property type="protein sequence ID" value="TXR58175.1"/>
    <property type="molecule type" value="Genomic_DNA"/>
</dbReference>
<dbReference type="OrthoDB" id="9134742at2"/>
<dbReference type="Proteomes" id="UP000321234">
    <property type="component" value="Unassembled WGS sequence"/>
</dbReference>